<dbReference type="EMBL" id="BQNB010014124">
    <property type="protein sequence ID" value="GJT24303.1"/>
    <property type="molecule type" value="Genomic_DNA"/>
</dbReference>
<dbReference type="Proteomes" id="UP001151760">
    <property type="component" value="Unassembled WGS sequence"/>
</dbReference>
<sequence>MAIIAISGRSTCCQYSSDTLVDHGLKLGTGGTKCGCRVGDGGGVGVAIWVYPRGPSSSVLAVSELDHLSLEALPLFFSAPTNCPLLVSRSDMPFGNVPDRKHSLDVRQRQRYPGLLLNQKGQCGYGIGPTPCTHVDWALSRARSYPCIIQLRIY</sequence>
<comment type="caution">
    <text evidence="1">The sequence shown here is derived from an EMBL/GenBank/DDBJ whole genome shotgun (WGS) entry which is preliminary data.</text>
</comment>
<name>A0ABQ5CDV9_9ASTR</name>
<gene>
    <name evidence="1" type="ORF">Tco_0894240</name>
</gene>
<reference evidence="1" key="1">
    <citation type="journal article" date="2022" name="Int. J. Mol. Sci.">
        <title>Draft Genome of Tanacetum Coccineum: Genomic Comparison of Closely Related Tanacetum-Family Plants.</title>
        <authorList>
            <person name="Yamashiro T."/>
            <person name="Shiraishi A."/>
            <person name="Nakayama K."/>
            <person name="Satake H."/>
        </authorList>
    </citation>
    <scope>NUCLEOTIDE SEQUENCE</scope>
</reference>
<evidence type="ECO:0000313" key="2">
    <source>
        <dbReference type="Proteomes" id="UP001151760"/>
    </source>
</evidence>
<reference evidence="1" key="2">
    <citation type="submission" date="2022-01" db="EMBL/GenBank/DDBJ databases">
        <authorList>
            <person name="Yamashiro T."/>
            <person name="Shiraishi A."/>
            <person name="Satake H."/>
            <person name="Nakayama K."/>
        </authorList>
    </citation>
    <scope>NUCLEOTIDE SEQUENCE</scope>
</reference>
<protein>
    <submittedName>
        <fullName evidence="1">Uncharacterized protein</fullName>
    </submittedName>
</protein>
<proteinExistence type="predicted"/>
<accession>A0ABQ5CDV9</accession>
<keyword evidence="2" id="KW-1185">Reference proteome</keyword>
<evidence type="ECO:0000313" key="1">
    <source>
        <dbReference type="EMBL" id="GJT24303.1"/>
    </source>
</evidence>
<organism evidence="1 2">
    <name type="scientific">Tanacetum coccineum</name>
    <dbReference type="NCBI Taxonomy" id="301880"/>
    <lineage>
        <taxon>Eukaryota</taxon>
        <taxon>Viridiplantae</taxon>
        <taxon>Streptophyta</taxon>
        <taxon>Embryophyta</taxon>
        <taxon>Tracheophyta</taxon>
        <taxon>Spermatophyta</taxon>
        <taxon>Magnoliopsida</taxon>
        <taxon>eudicotyledons</taxon>
        <taxon>Gunneridae</taxon>
        <taxon>Pentapetalae</taxon>
        <taxon>asterids</taxon>
        <taxon>campanulids</taxon>
        <taxon>Asterales</taxon>
        <taxon>Asteraceae</taxon>
        <taxon>Asteroideae</taxon>
        <taxon>Anthemideae</taxon>
        <taxon>Anthemidinae</taxon>
        <taxon>Tanacetum</taxon>
    </lineage>
</organism>